<accession>L1IZY3</accession>
<dbReference type="EnsemblProtists" id="EKX41652">
    <property type="protein sequence ID" value="EKX41652"/>
    <property type="gene ID" value="GUITHDRAFT_112358"/>
</dbReference>
<protein>
    <submittedName>
        <fullName evidence="1 2">Uncharacterized protein</fullName>
    </submittedName>
</protein>
<reference evidence="3" key="2">
    <citation type="submission" date="2012-11" db="EMBL/GenBank/DDBJ databases">
        <authorList>
            <person name="Kuo A."/>
            <person name="Curtis B.A."/>
            <person name="Tanifuji G."/>
            <person name="Burki F."/>
            <person name="Gruber A."/>
            <person name="Irimia M."/>
            <person name="Maruyama S."/>
            <person name="Arias M.C."/>
            <person name="Ball S.G."/>
            <person name="Gile G.H."/>
            <person name="Hirakawa Y."/>
            <person name="Hopkins J.F."/>
            <person name="Rensing S.A."/>
            <person name="Schmutz J."/>
            <person name="Symeonidi A."/>
            <person name="Elias M."/>
            <person name="Eveleigh R.J."/>
            <person name="Herman E.K."/>
            <person name="Klute M.J."/>
            <person name="Nakayama T."/>
            <person name="Obornik M."/>
            <person name="Reyes-Prieto A."/>
            <person name="Armbrust E.V."/>
            <person name="Aves S.J."/>
            <person name="Beiko R.G."/>
            <person name="Coutinho P."/>
            <person name="Dacks J.B."/>
            <person name="Durnford D.G."/>
            <person name="Fast N.M."/>
            <person name="Green B.R."/>
            <person name="Grisdale C."/>
            <person name="Hempe F."/>
            <person name="Henrissat B."/>
            <person name="Hoppner M.P."/>
            <person name="Ishida K.-I."/>
            <person name="Kim E."/>
            <person name="Koreny L."/>
            <person name="Kroth P.G."/>
            <person name="Liu Y."/>
            <person name="Malik S.-B."/>
            <person name="Maier U.G."/>
            <person name="McRose D."/>
            <person name="Mock T."/>
            <person name="Neilson J.A."/>
            <person name="Onodera N.T."/>
            <person name="Poole A.M."/>
            <person name="Pritham E.J."/>
            <person name="Richards T.A."/>
            <person name="Rocap G."/>
            <person name="Roy S.W."/>
            <person name="Sarai C."/>
            <person name="Schaack S."/>
            <person name="Shirato S."/>
            <person name="Slamovits C.H."/>
            <person name="Spencer D.F."/>
            <person name="Suzuki S."/>
            <person name="Worden A.Z."/>
            <person name="Zauner S."/>
            <person name="Barry K."/>
            <person name="Bell C."/>
            <person name="Bharti A.K."/>
            <person name="Crow J.A."/>
            <person name="Grimwood J."/>
            <person name="Kramer R."/>
            <person name="Lindquist E."/>
            <person name="Lucas S."/>
            <person name="Salamov A."/>
            <person name="McFadden G.I."/>
            <person name="Lane C.E."/>
            <person name="Keeling P.J."/>
            <person name="Gray M.W."/>
            <person name="Grigoriev I.V."/>
            <person name="Archibald J.M."/>
        </authorList>
    </citation>
    <scope>NUCLEOTIDE SEQUENCE</scope>
    <source>
        <strain evidence="3">CCMP2712</strain>
    </source>
</reference>
<dbReference type="HOGENOM" id="CLU_2627172_0_0_1"/>
<dbReference type="Proteomes" id="UP000011087">
    <property type="component" value="Unassembled WGS sequence"/>
</dbReference>
<dbReference type="AlphaFoldDB" id="L1IZY3"/>
<proteinExistence type="predicted"/>
<dbReference type="PaxDb" id="55529-EKX41652"/>
<name>L1IZY3_GUITC</name>
<organism evidence="1">
    <name type="scientific">Guillardia theta (strain CCMP2712)</name>
    <name type="common">Cryptophyte</name>
    <dbReference type="NCBI Taxonomy" id="905079"/>
    <lineage>
        <taxon>Eukaryota</taxon>
        <taxon>Cryptophyceae</taxon>
        <taxon>Pyrenomonadales</taxon>
        <taxon>Geminigeraceae</taxon>
        <taxon>Guillardia</taxon>
    </lineage>
</organism>
<dbReference type="RefSeq" id="XP_005828632.1">
    <property type="nucleotide sequence ID" value="XM_005828575.1"/>
</dbReference>
<evidence type="ECO:0000313" key="1">
    <source>
        <dbReference type="EMBL" id="EKX41652.1"/>
    </source>
</evidence>
<dbReference type="GeneID" id="17298255"/>
<sequence length="78" mass="8783">MKNVCKRLGVHWPTQREQHELEEERKAGSLEQILLAGHAREAGVTDHTEHAMQEESDVEVIHDYEFDAGASGMEIPSS</sequence>
<dbReference type="EMBL" id="JH993022">
    <property type="protein sequence ID" value="EKX41652.1"/>
    <property type="molecule type" value="Genomic_DNA"/>
</dbReference>
<dbReference type="KEGG" id="gtt:GUITHDRAFT_112358"/>
<evidence type="ECO:0000313" key="2">
    <source>
        <dbReference type="EnsemblProtists" id="EKX41652"/>
    </source>
</evidence>
<keyword evidence="3" id="KW-1185">Reference proteome</keyword>
<gene>
    <name evidence="1" type="ORF">GUITHDRAFT_112358</name>
</gene>
<evidence type="ECO:0000313" key="3">
    <source>
        <dbReference type="Proteomes" id="UP000011087"/>
    </source>
</evidence>
<reference evidence="1 3" key="1">
    <citation type="journal article" date="2012" name="Nature">
        <title>Algal genomes reveal evolutionary mosaicism and the fate of nucleomorphs.</title>
        <authorList>
            <consortium name="DOE Joint Genome Institute"/>
            <person name="Curtis B.A."/>
            <person name="Tanifuji G."/>
            <person name="Burki F."/>
            <person name="Gruber A."/>
            <person name="Irimia M."/>
            <person name="Maruyama S."/>
            <person name="Arias M.C."/>
            <person name="Ball S.G."/>
            <person name="Gile G.H."/>
            <person name="Hirakawa Y."/>
            <person name="Hopkins J.F."/>
            <person name="Kuo A."/>
            <person name="Rensing S.A."/>
            <person name="Schmutz J."/>
            <person name="Symeonidi A."/>
            <person name="Elias M."/>
            <person name="Eveleigh R.J."/>
            <person name="Herman E.K."/>
            <person name="Klute M.J."/>
            <person name="Nakayama T."/>
            <person name="Obornik M."/>
            <person name="Reyes-Prieto A."/>
            <person name="Armbrust E.V."/>
            <person name="Aves S.J."/>
            <person name="Beiko R.G."/>
            <person name="Coutinho P."/>
            <person name="Dacks J.B."/>
            <person name="Durnford D.G."/>
            <person name="Fast N.M."/>
            <person name="Green B.R."/>
            <person name="Grisdale C.J."/>
            <person name="Hempel F."/>
            <person name="Henrissat B."/>
            <person name="Hoppner M.P."/>
            <person name="Ishida K."/>
            <person name="Kim E."/>
            <person name="Koreny L."/>
            <person name="Kroth P.G."/>
            <person name="Liu Y."/>
            <person name="Malik S.B."/>
            <person name="Maier U.G."/>
            <person name="McRose D."/>
            <person name="Mock T."/>
            <person name="Neilson J.A."/>
            <person name="Onodera N.T."/>
            <person name="Poole A.M."/>
            <person name="Pritham E.J."/>
            <person name="Richards T.A."/>
            <person name="Rocap G."/>
            <person name="Roy S.W."/>
            <person name="Sarai C."/>
            <person name="Schaack S."/>
            <person name="Shirato S."/>
            <person name="Slamovits C.H."/>
            <person name="Spencer D.F."/>
            <person name="Suzuki S."/>
            <person name="Worden A.Z."/>
            <person name="Zauner S."/>
            <person name="Barry K."/>
            <person name="Bell C."/>
            <person name="Bharti A.K."/>
            <person name="Crow J.A."/>
            <person name="Grimwood J."/>
            <person name="Kramer R."/>
            <person name="Lindquist E."/>
            <person name="Lucas S."/>
            <person name="Salamov A."/>
            <person name="McFadden G.I."/>
            <person name="Lane C.E."/>
            <person name="Keeling P.J."/>
            <person name="Gray M.W."/>
            <person name="Grigoriev I.V."/>
            <person name="Archibald J.M."/>
        </authorList>
    </citation>
    <scope>NUCLEOTIDE SEQUENCE</scope>
    <source>
        <strain evidence="1 3">CCMP2712</strain>
    </source>
</reference>
<reference evidence="2" key="3">
    <citation type="submission" date="2016-03" db="UniProtKB">
        <authorList>
            <consortium name="EnsemblProtists"/>
        </authorList>
    </citation>
    <scope>IDENTIFICATION</scope>
</reference>